<evidence type="ECO:0000256" key="6">
    <source>
        <dbReference type="ARBA" id="ARBA00022729"/>
    </source>
</evidence>
<dbReference type="Pfam" id="PF01103">
    <property type="entry name" value="Omp85"/>
    <property type="match status" value="1"/>
</dbReference>
<sequence>MRFPHRIAAALCLVATAVAGGHAHAAQVGAVEVVGLDEAMTGNVTAALSLVEAQGKELSGRRLAYLVREADDETREALQPFGYYSPEITVERSRNGDGAPVTVTITVDLGEPVRVRGFNVAIDGAGGRDRYLREDLAGFRPQPGDVFDHAVYEASKNTISRRLAVRGYFDADFASRRVEVTRAEHAADIDLVWNSGQRYDMGAMTFEQTRRIIRPELIERLVYWEEGSYYHQGKLDRLRESLARLDYFASIDIEPHPEAAVGNDVPVTVTLTPAKRSIYTAGVSYGTDSGAGIRLGLERRYINDRGHKALAQLDYAQRRKTLTLQYRIPAFAWLDGWYTISAQAADEQTDFMDSRRIEFVGSRSGEVNRHLTAIASVHALRERWAYVGEDDGDPATLPDYRYATYTYPSLRAEYVDADNPVFPTDGLAGTLLLRGGVEGAGSDANFGQVRATAHWFRGIGERNRLIMRGELGHTWTDALVDMPPSLRFFAGGAGSIRGYGWREVGPRIEGADGKLYALGAKNVATGSVEFEHYFTPSWGAAVFADTGSAFNSDPDFRSGVGAGVRWRSPVGPVRLDIARGLDSPDSSFELYLSVGADL</sequence>
<dbReference type="RefSeq" id="WP_036213222.1">
    <property type="nucleotide sequence ID" value="NZ_AVPT01000036.1"/>
</dbReference>
<dbReference type="eggNOG" id="COG0729">
    <property type="taxonomic scope" value="Bacteria"/>
</dbReference>
<evidence type="ECO:0000259" key="14">
    <source>
        <dbReference type="Pfam" id="PF17243"/>
    </source>
</evidence>
<keyword evidence="8" id="KW-0998">Cell outer membrane</keyword>
<dbReference type="GO" id="GO:0009279">
    <property type="term" value="C:cell outer membrane"/>
    <property type="evidence" value="ECO:0007669"/>
    <property type="project" value="UniProtKB-SubCell"/>
</dbReference>
<comment type="subcellular location">
    <subcellularLocation>
        <location evidence="1">Cell outer membrane</location>
    </subcellularLocation>
</comment>
<dbReference type="InterPro" id="IPR010827">
    <property type="entry name" value="BamA/TamA_POTRA"/>
</dbReference>
<evidence type="ECO:0000259" key="12">
    <source>
        <dbReference type="Pfam" id="PF01103"/>
    </source>
</evidence>
<evidence type="ECO:0000313" key="16">
    <source>
        <dbReference type="Proteomes" id="UP000029989"/>
    </source>
</evidence>
<organism evidence="15 16">
    <name type="scientific">Lysobacter arseniciresistens ZS79</name>
    <dbReference type="NCBI Taxonomy" id="913325"/>
    <lineage>
        <taxon>Bacteria</taxon>
        <taxon>Pseudomonadati</taxon>
        <taxon>Pseudomonadota</taxon>
        <taxon>Gammaproteobacteria</taxon>
        <taxon>Lysobacterales</taxon>
        <taxon>Lysobacteraceae</taxon>
        <taxon>Novilysobacter</taxon>
    </lineage>
</organism>
<evidence type="ECO:0000256" key="1">
    <source>
        <dbReference type="ARBA" id="ARBA00004442"/>
    </source>
</evidence>
<dbReference type="GO" id="GO:0097347">
    <property type="term" value="C:TAM protein secretion complex"/>
    <property type="evidence" value="ECO:0007669"/>
    <property type="project" value="TreeGrafter"/>
</dbReference>
<feature type="chain" id="PRO_5001961764" description="Translocation and assembly module subunit TamA" evidence="11">
    <location>
        <begin position="26"/>
        <end position="598"/>
    </location>
</feature>
<keyword evidence="16" id="KW-1185">Reference proteome</keyword>
<proteinExistence type="inferred from homology"/>
<comment type="similarity">
    <text evidence="2">Belongs to the TamA family.</text>
</comment>
<evidence type="ECO:0000256" key="9">
    <source>
        <dbReference type="ARBA" id="ARBA00033063"/>
    </source>
</evidence>
<feature type="domain" description="POTRA" evidence="13">
    <location>
        <begin position="203"/>
        <end position="272"/>
    </location>
</feature>
<dbReference type="EMBL" id="AVPT01000036">
    <property type="protein sequence ID" value="KGM53685.1"/>
    <property type="molecule type" value="Genomic_DNA"/>
</dbReference>
<comment type="subunit">
    <text evidence="10">Interacts with TamB to form the translocation and assembly module (TAM).</text>
</comment>
<evidence type="ECO:0000256" key="4">
    <source>
        <dbReference type="ARBA" id="ARBA00022452"/>
    </source>
</evidence>
<feature type="signal peptide" evidence="11">
    <location>
        <begin position="1"/>
        <end position="25"/>
    </location>
</feature>
<keyword evidence="6 11" id="KW-0732">Signal</keyword>
<accession>A0A0A0ETW3</accession>
<dbReference type="OrthoDB" id="9769707at2"/>
<comment type="caution">
    <text evidence="15">The sequence shown here is derived from an EMBL/GenBank/DDBJ whole genome shotgun (WGS) entry which is preliminary data.</text>
</comment>
<dbReference type="Pfam" id="PF07244">
    <property type="entry name" value="POTRA"/>
    <property type="match status" value="2"/>
</dbReference>
<evidence type="ECO:0000256" key="8">
    <source>
        <dbReference type="ARBA" id="ARBA00023237"/>
    </source>
</evidence>
<evidence type="ECO:0000259" key="13">
    <source>
        <dbReference type="Pfam" id="PF07244"/>
    </source>
</evidence>
<evidence type="ECO:0000256" key="7">
    <source>
        <dbReference type="ARBA" id="ARBA00023136"/>
    </source>
</evidence>
<dbReference type="PANTHER" id="PTHR12815">
    <property type="entry name" value="SORTING AND ASSEMBLY MACHINERY SAMM50 PROTEIN FAMILY MEMBER"/>
    <property type="match status" value="1"/>
</dbReference>
<reference evidence="15 16" key="1">
    <citation type="journal article" date="2015" name="Stand. Genomic Sci.">
        <title>Genomic information of the arsenic-resistant bacterium Lysobacter arseniciresistens type strain ZS79(T) and comparison of Lysobacter draft genomes.</title>
        <authorList>
            <person name="Liu L."/>
            <person name="Zhang S."/>
            <person name="Luo M."/>
            <person name="Wang G."/>
        </authorList>
    </citation>
    <scope>NUCLEOTIDE SEQUENCE [LARGE SCALE GENOMIC DNA]</scope>
    <source>
        <strain evidence="15 16">ZS79</strain>
    </source>
</reference>
<dbReference type="Proteomes" id="UP000029989">
    <property type="component" value="Unassembled WGS sequence"/>
</dbReference>
<dbReference type="Gene3D" id="2.40.160.50">
    <property type="entry name" value="membrane protein fhac: a member of the omp85/tpsb transporter family"/>
    <property type="match status" value="1"/>
</dbReference>
<dbReference type="STRING" id="913325.N799_11255"/>
<keyword evidence="4" id="KW-1134">Transmembrane beta strand</keyword>
<dbReference type="InterPro" id="IPR039910">
    <property type="entry name" value="D15-like"/>
</dbReference>
<keyword evidence="5" id="KW-0812">Transmembrane</keyword>
<feature type="domain" description="TamA POTRA" evidence="14">
    <location>
        <begin position="31"/>
        <end position="108"/>
    </location>
</feature>
<dbReference type="Gene3D" id="3.10.20.310">
    <property type="entry name" value="membrane protein fhac"/>
    <property type="match status" value="3"/>
</dbReference>
<dbReference type="InterPro" id="IPR035243">
    <property type="entry name" value="TamA_POTRA_Dom_1"/>
</dbReference>
<gene>
    <name evidence="15" type="ORF">N799_11255</name>
</gene>
<name>A0A0A0ETW3_9GAMM</name>
<evidence type="ECO:0000256" key="2">
    <source>
        <dbReference type="ARBA" id="ARBA00010248"/>
    </source>
</evidence>
<protein>
    <recommendedName>
        <fullName evidence="3">Translocation and assembly module subunit TamA</fullName>
    </recommendedName>
    <alternativeName>
        <fullName evidence="9">Autotransporter assembly factor TamA</fullName>
    </alternativeName>
</protein>
<evidence type="ECO:0000256" key="11">
    <source>
        <dbReference type="SAM" id="SignalP"/>
    </source>
</evidence>
<dbReference type="Pfam" id="PF17243">
    <property type="entry name" value="POTRA_TamA_1"/>
    <property type="match status" value="1"/>
</dbReference>
<evidence type="ECO:0000256" key="3">
    <source>
        <dbReference type="ARBA" id="ARBA00015419"/>
    </source>
</evidence>
<dbReference type="AlphaFoldDB" id="A0A0A0ETW3"/>
<evidence type="ECO:0000256" key="10">
    <source>
        <dbReference type="ARBA" id="ARBA00093548"/>
    </source>
</evidence>
<dbReference type="PANTHER" id="PTHR12815:SF47">
    <property type="entry name" value="TRANSLOCATION AND ASSEMBLY MODULE SUBUNIT TAMA"/>
    <property type="match status" value="1"/>
</dbReference>
<feature type="domain" description="POTRA" evidence="13">
    <location>
        <begin position="120"/>
        <end position="188"/>
    </location>
</feature>
<feature type="domain" description="Bacterial surface antigen (D15)" evidence="12">
    <location>
        <begin position="305"/>
        <end position="586"/>
    </location>
</feature>
<evidence type="ECO:0000313" key="15">
    <source>
        <dbReference type="EMBL" id="KGM53685.1"/>
    </source>
</evidence>
<keyword evidence="7" id="KW-0472">Membrane</keyword>
<evidence type="ECO:0000256" key="5">
    <source>
        <dbReference type="ARBA" id="ARBA00022692"/>
    </source>
</evidence>
<dbReference type="InterPro" id="IPR000184">
    <property type="entry name" value="Bac_surfAg_D15"/>
</dbReference>
<dbReference type="GO" id="GO:0009306">
    <property type="term" value="P:protein secretion"/>
    <property type="evidence" value="ECO:0007669"/>
    <property type="project" value="TreeGrafter"/>
</dbReference>